<sequence length="204" mass="23376">MNWVDYLIIFIIIINIIRSTKIGLVRSIFSILRLLVSIYVAKLYYPALSGYIIKTPFLHKGFEKFFGGIINILFYGKIKEGEGPLYNIASQGLTKIGINIISILIIYLLVRWLLGYLERFISFLFKAPILKQLNRFGGFLFGLIRGVLILYLIFAIITPIQSIYPQGAIPKAVENSMLSGYFKNHNIIIDFFDIDKSSVFHKII</sequence>
<keyword evidence="2 5" id="KW-0812">Transmembrane</keyword>
<comment type="caution">
    <text evidence="6">The sequence shown here is derived from an EMBL/GenBank/DDBJ whole genome shotgun (WGS) entry which is preliminary data.</text>
</comment>
<dbReference type="RefSeq" id="WP_042679090.1">
    <property type="nucleotide sequence ID" value="NZ_CABKTM010000011.1"/>
</dbReference>
<evidence type="ECO:0000256" key="5">
    <source>
        <dbReference type="SAM" id="Phobius"/>
    </source>
</evidence>
<evidence type="ECO:0000256" key="1">
    <source>
        <dbReference type="ARBA" id="ARBA00004141"/>
    </source>
</evidence>
<keyword evidence="4 5" id="KW-0472">Membrane</keyword>
<keyword evidence="3 5" id="KW-1133">Transmembrane helix</keyword>
<dbReference type="Proteomes" id="UP001142078">
    <property type="component" value="Unassembled WGS sequence"/>
</dbReference>
<dbReference type="InterPro" id="IPR003825">
    <property type="entry name" value="Colicin-V_CvpA"/>
</dbReference>
<evidence type="ECO:0000313" key="7">
    <source>
        <dbReference type="Proteomes" id="UP001142078"/>
    </source>
</evidence>
<name>A0A9X2MIQ8_9FIRM</name>
<gene>
    <name evidence="6" type="ORF">NSA23_09715</name>
</gene>
<feature type="transmembrane region" description="Helical" evidence="5">
    <location>
        <begin position="138"/>
        <end position="157"/>
    </location>
</feature>
<evidence type="ECO:0000256" key="2">
    <source>
        <dbReference type="ARBA" id="ARBA00022692"/>
    </source>
</evidence>
<evidence type="ECO:0000256" key="4">
    <source>
        <dbReference type="ARBA" id="ARBA00023136"/>
    </source>
</evidence>
<dbReference type="EMBL" id="JANJZL010000005">
    <property type="protein sequence ID" value="MCR2044389.1"/>
    <property type="molecule type" value="Genomic_DNA"/>
</dbReference>
<accession>A0A9X2MIQ8</accession>
<feature type="transmembrane region" description="Helical" evidence="5">
    <location>
        <begin position="31"/>
        <end position="53"/>
    </location>
</feature>
<dbReference type="AlphaFoldDB" id="A0A9X2MIQ8"/>
<evidence type="ECO:0000256" key="3">
    <source>
        <dbReference type="ARBA" id="ARBA00022989"/>
    </source>
</evidence>
<protein>
    <submittedName>
        <fullName evidence="6">CvpA family protein</fullName>
    </submittedName>
</protein>
<dbReference type="PANTHER" id="PTHR37306:SF1">
    <property type="entry name" value="COLICIN V PRODUCTION PROTEIN"/>
    <property type="match status" value="1"/>
</dbReference>
<comment type="subcellular location">
    <subcellularLocation>
        <location evidence="1">Membrane</location>
        <topology evidence="1">Multi-pass membrane protein</topology>
    </subcellularLocation>
</comment>
<keyword evidence="7" id="KW-1185">Reference proteome</keyword>
<dbReference type="GO" id="GO:0009403">
    <property type="term" value="P:toxin biosynthetic process"/>
    <property type="evidence" value="ECO:0007669"/>
    <property type="project" value="InterPro"/>
</dbReference>
<feature type="transmembrane region" description="Helical" evidence="5">
    <location>
        <begin position="96"/>
        <end position="117"/>
    </location>
</feature>
<proteinExistence type="predicted"/>
<evidence type="ECO:0000313" key="6">
    <source>
        <dbReference type="EMBL" id="MCR2044389.1"/>
    </source>
</evidence>
<reference evidence="6" key="1">
    <citation type="submission" date="2022-07" db="EMBL/GenBank/DDBJ databases">
        <title>Enhanced cultured diversity of the mouse gut microbiota enables custom-made synthetic communities.</title>
        <authorList>
            <person name="Afrizal A."/>
        </authorList>
    </citation>
    <scope>NUCLEOTIDE SEQUENCE</scope>
    <source>
        <strain evidence="6">DSM 29482</strain>
    </source>
</reference>
<organism evidence="6 7">
    <name type="scientific">Anaerosalibacter massiliensis</name>
    <dbReference type="NCBI Taxonomy" id="1347392"/>
    <lineage>
        <taxon>Bacteria</taxon>
        <taxon>Bacillati</taxon>
        <taxon>Bacillota</taxon>
        <taxon>Tissierellia</taxon>
        <taxon>Tissierellales</taxon>
        <taxon>Sporanaerobacteraceae</taxon>
        <taxon>Anaerosalibacter</taxon>
    </lineage>
</organism>
<dbReference type="PANTHER" id="PTHR37306">
    <property type="entry name" value="COLICIN V PRODUCTION PROTEIN"/>
    <property type="match status" value="1"/>
</dbReference>
<dbReference type="OrthoDB" id="1707939at2"/>
<dbReference type="Pfam" id="PF02674">
    <property type="entry name" value="Colicin_V"/>
    <property type="match status" value="1"/>
</dbReference>
<dbReference type="GO" id="GO:0016020">
    <property type="term" value="C:membrane"/>
    <property type="evidence" value="ECO:0007669"/>
    <property type="project" value="UniProtKB-SubCell"/>
</dbReference>
<feature type="transmembrane region" description="Helical" evidence="5">
    <location>
        <begin position="6"/>
        <end position="24"/>
    </location>
</feature>